<organism evidence="2 3">
    <name type="scientific">Sphingomonas astaxanthinifaciens DSM 22298</name>
    <dbReference type="NCBI Taxonomy" id="1123267"/>
    <lineage>
        <taxon>Bacteria</taxon>
        <taxon>Pseudomonadati</taxon>
        <taxon>Pseudomonadota</taxon>
        <taxon>Alphaproteobacteria</taxon>
        <taxon>Sphingomonadales</taxon>
        <taxon>Sphingomonadaceae</taxon>
        <taxon>Sphingomonas</taxon>
    </lineage>
</organism>
<accession>A0ABQ5ZA11</accession>
<protein>
    <recommendedName>
        <fullName evidence="4">DUF885 domain-containing protein</fullName>
    </recommendedName>
</protein>
<keyword evidence="1" id="KW-0732">Signal</keyword>
<evidence type="ECO:0008006" key="4">
    <source>
        <dbReference type="Google" id="ProtNLM"/>
    </source>
</evidence>
<dbReference type="PROSITE" id="PS51257">
    <property type="entry name" value="PROKAR_LIPOPROTEIN"/>
    <property type="match status" value="1"/>
</dbReference>
<dbReference type="Proteomes" id="UP001156703">
    <property type="component" value="Unassembled WGS sequence"/>
</dbReference>
<dbReference type="EMBL" id="BSOO01000023">
    <property type="protein sequence ID" value="GLR48326.1"/>
    <property type="molecule type" value="Genomic_DNA"/>
</dbReference>
<name>A0ABQ5ZA11_9SPHN</name>
<gene>
    <name evidence="2" type="ORF">GCM10007925_20400</name>
</gene>
<proteinExistence type="predicted"/>
<comment type="caution">
    <text evidence="2">The sequence shown here is derived from an EMBL/GenBank/DDBJ whole genome shotgun (WGS) entry which is preliminary data.</text>
</comment>
<keyword evidence="3" id="KW-1185">Reference proteome</keyword>
<dbReference type="RefSeq" id="WP_029941562.1">
    <property type="nucleotide sequence ID" value="NZ_BSOO01000023.1"/>
</dbReference>
<evidence type="ECO:0000313" key="2">
    <source>
        <dbReference type="EMBL" id="GLR48326.1"/>
    </source>
</evidence>
<reference evidence="3" key="1">
    <citation type="journal article" date="2019" name="Int. J. Syst. Evol. Microbiol.">
        <title>The Global Catalogue of Microorganisms (GCM) 10K type strain sequencing project: providing services to taxonomists for standard genome sequencing and annotation.</title>
        <authorList>
            <consortium name="The Broad Institute Genomics Platform"/>
            <consortium name="The Broad Institute Genome Sequencing Center for Infectious Disease"/>
            <person name="Wu L."/>
            <person name="Ma J."/>
        </authorList>
    </citation>
    <scope>NUCLEOTIDE SEQUENCE [LARGE SCALE GENOMIC DNA]</scope>
    <source>
        <strain evidence="3">NBRC 102146</strain>
    </source>
</reference>
<feature type="chain" id="PRO_5046581406" description="DUF885 domain-containing protein" evidence="1">
    <location>
        <begin position="19"/>
        <end position="425"/>
    </location>
</feature>
<evidence type="ECO:0000256" key="1">
    <source>
        <dbReference type="SAM" id="SignalP"/>
    </source>
</evidence>
<feature type="signal peptide" evidence="1">
    <location>
        <begin position="1"/>
        <end position="18"/>
    </location>
</feature>
<sequence length="425" mass="46731">MQRSLFIAAAALSLAACATVSTGTSGWNDVARDYVVLQLAIGEKEDGFIDAYYGDPALKAEGQKLAAASDLPALAGRVSALKARVDQLSASEPRRAAFLSAQLTAAATRLRMLQGEKLPFVEEAQGLFGVRPEIKPLASYDPVLSRIEALVPGSGTLADRVEAYQNRFTIPREKLEPVFRQAISACRQATVENIALPSRERFDLAFVTGKSWSGYNYYLGNDHSRIEINTDLPIRLSRAIDLGCHEGYPGHHVLNTLLEEELVKGKGWTEFTVYPLFSPQSLLAEGSANYGIDLAFPAPRKAQYEAAVLAPIAGLPGSEVARYDALLDAIRDLGPARNTIAQQLLDGQIDEAEAVRLTQKYQLVGEARAKQSIAFTRQYRSYVINYNIGRDMVAQDVERFATPKERWARMKQLLSEPTLPSDLRR</sequence>
<evidence type="ECO:0000313" key="3">
    <source>
        <dbReference type="Proteomes" id="UP001156703"/>
    </source>
</evidence>